<dbReference type="Proteomes" id="UP000694925">
    <property type="component" value="Unplaced"/>
</dbReference>
<protein>
    <submittedName>
        <fullName evidence="3">Uncharacterized protein LOC113463925</fullName>
    </submittedName>
</protein>
<sequence length="84" mass="8877">MGIESVLAGGLTSASSGLSWFFPVLAAALVYFQYEVMDNEAPPINIPSEVLLPSYDFIVIGAGSAGTFVKDVLAIQLIPKVYVP</sequence>
<feature type="transmembrane region" description="Helical" evidence="1">
    <location>
        <begin position="6"/>
        <end position="32"/>
    </location>
</feature>
<organism evidence="2 3">
    <name type="scientific">Ceratina calcarata</name>
    <dbReference type="NCBI Taxonomy" id="156304"/>
    <lineage>
        <taxon>Eukaryota</taxon>
        <taxon>Metazoa</taxon>
        <taxon>Ecdysozoa</taxon>
        <taxon>Arthropoda</taxon>
        <taxon>Hexapoda</taxon>
        <taxon>Insecta</taxon>
        <taxon>Pterygota</taxon>
        <taxon>Neoptera</taxon>
        <taxon>Endopterygota</taxon>
        <taxon>Hymenoptera</taxon>
        <taxon>Apocrita</taxon>
        <taxon>Aculeata</taxon>
        <taxon>Apoidea</taxon>
        <taxon>Anthophila</taxon>
        <taxon>Apidae</taxon>
        <taxon>Ceratina</taxon>
        <taxon>Zadontomerus</taxon>
    </lineage>
</organism>
<evidence type="ECO:0000256" key="1">
    <source>
        <dbReference type="SAM" id="Phobius"/>
    </source>
</evidence>
<keyword evidence="1" id="KW-0472">Membrane</keyword>
<dbReference type="KEGG" id="ccal:113463925"/>
<reference evidence="3" key="1">
    <citation type="submission" date="2025-08" db="UniProtKB">
        <authorList>
            <consortium name="RefSeq"/>
        </authorList>
    </citation>
    <scope>IDENTIFICATION</scope>
    <source>
        <tissue evidence="3">Whole body</tissue>
    </source>
</reference>
<evidence type="ECO:0000313" key="2">
    <source>
        <dbReference type="Proteomes" id="UP000694925"/>
    </source>
</evidence>
<dbReference type="RefSeq" id="XP_026666959.1">
    <property type="nucleotide sequence ID" value="XM_026811158.1"/>
</dbReference>
<dbReference type="AlphaFoldDB" id="A0AAJ7W8J7"/>
<gene>
    <name evidence="3" type="primary">LOC113463925</name>
</gene>
<name>A0AAJ7W8J7_9HYME</name>
<dbReference type="GeneID" id="113463925"/>
<keyword evidence="2" id="KW-1185">Reference proteome</keyword>
<keyword evidence="1" id="KW-0812">Transmembrane</keyword>
<evidence type="ECO:0000313" key="3">
    <source>
        <dbReference type="RefSeq" id="XP_026666959.1"/>
    </source>
</evidence>
<proteinExistence type="predicted"/>
<accession>A0AAJ7W8J7</accession>
<keyword evidence="1" id="KW-1133">Transmembrane helix</keyword>